<protein>
    <submittedName>
        <fullName evidence="1">Uncharacterized protein</fullName>
    </submittedName>
</protein>
<comment type="caution">
    <text evidence="1">The sequence shown here is derived from an EMBL/GenBank/DDBJ whole genome shotgun (WGS) entry which is preliminary data.</text>
</comment>
<dbReference type="EMBL" id="JACEFO010001603">
    <property type="protein sequence ID" value="KAF8732705.1"/>
    <property type="molecule type" value="Genomic_DNA"/>
</dbReference>
<organism evidence="1 2">
    <name type="scientific">Digitaria exilis</name>
    <dbReference type="NCBI Taxonomy" id="1010633"/>
    <lineage>
        <taxon>Eukaryota</taxon>
        <taxon>Viridiplantae</taxon>
        <taxon>Streptophyta</taxon>
        <taxon>Embryophyta</taxon>
        <taxon>Tracheophyta</taxon>
        <taxon>Spermatophyta</taxon>
        <taxon>Magnoliopsida</taxon>
        <taxon>Liliopsida</taxon>
        <taxon>Poales</taxon>
        <taxon>Poaceae</taxon>
        <taxon>PACMAD clade</taxon>
        <taxon>Panicoideae</taxon>
        <taxon>Panicodae</taxon>
        <taxon>Paniceae</taxon>
        <taxon>Anthephorinae</taxon>
        <taxon>Digitaria</taxon>
    </lineage>
</organism>
<proteinExistence type="predicted"/>
<dbReference type="PANTHER" id="PTHR34190">
    <property type="entry name" value="EXPRESSED PROTEIN"/>
    <property type="match status" value="1"/>
</dbReference>
<dbReference type="PANTHER" id="PTHR34190:SF9">
    <property type="entry name" value="BZIP DOMAIN-CONTAINING PROTEIN"/>
    <property type="match status" value="1"/>
</dbReference>
<evidence type="ECO:0000313" key="1">
    <source>
        <dbReference type="EMBL" id="KAF8732705.1"/>
    </source>
</evidence>
<evidence type="ECO:0000313" key="2">
    <source>
        <dbReference type="Proteomes" id="UP000636709"/>
    </source>
</evidence>
<dbReference type="AlphaFoldDB" id="A0A835KLU4"/>
<dbReference type="OrthoDB" id="1225832at2759"/>
<gene>
    <name evidence="1" type="ORF">HU200_015038</name>
</gene>
<accession>A0A835KLU4</accession>
<keyword evidence="2" id="KW-1185">Reference proteome</keyword>
<name>A0A835KLU4_9POAL</name>
<reference evidence="1" key="1">
    <citation type="submission" date="2020-07" db="EMBL/GenBank/DDBJ databases">
        <title>Genome sequence and genetic diversity analysis of an under-domesticated orphan crop, white fonio (Digitaria exilis).</title>
        <authorList>
            <person name="Bennetzen J.L."/>
            <person name="Chen S."/>
            <person name="Ma X."/>
            <person name="Wang X."/>
            <person name="Yssel A.E.J."/>
            <person name="Chaluvadi S.R."/>
            <person name="Johnson M."/>
            <person name="Gangashetty P."/>
            <person name="Hamidou F."/>
            <person name="Sanogo M.D."/>
            <person name="Zwaenepoel A."/>
            <person name="Wallace J."/>
            <person name="Van De Peer Y."/>
            <person name="Van Deynze A."/>
        </authorList>
    </citation>
    <scope>NUCLEOTIDE SEQUENCE</scope>
    <source>
        <tissue evidence="1">Leaves</tissue>
    </source>
</reference>
<dbReference type="Proteomes" id="UP000636709">
    <property type="component" value="Unassembled WGS sequence"/>
</dbReference>
<sequence>MTGSSLTTRYSSRHATTAFITVAGARVPASSSSQVAPAPPVRLSSIARAIDEHTTPHSPAMADVLVGSERRVLISGNGLHQPVPPPPPPPDSLLGRLDQIDLRVRTPSCSRFHLRQLEEQRRPAATAEDDVHRAPWHHHTKSLPSALQPHVQARGTLMDRLNLLESRIRQLSCELDLDIGAGKAGSHTAAAASSMAPPPVEDPAAWSDTASMMVDPAVAMMSAAPAGRSSAAADGSWSAVDILQRGARQFHRSKSKAPNKVKNLKEGKCACQKEKRKPERSRTNRRWFTVGC</sequence>